<dbReference type="Pfam" id="PF14281">
    <property type="entry name" value="PDDEXK_4"/>
    <property type="match status" value="1"/>
</dbReference>
<dbReference type="STRING" id="504486.SAMN05660703_1677"/>
<evidence type="ECO:0000313" key="2">
    <source>
        <dbReference type="Proteomes" id="UP000192360"/>
    </source>
</evidence>
<dbReference type="OrthoDB" id="1366919at2"/>
<gene>
    <name evidence="1" type="ORF">SAMN05660703_1677</name>
</gene>
<protein>
    <submittedName>
        <fullName evidence="1">PD-(D/E)XK nuclease superfamily protein</fullName>
    </submittedName>
</protein>
<organism evidence="1 2">
    <name type="scientific">Cellulophaga tyrosinoxydans</name>
    <dbReference type="NCBI Taxonomy" id="504486"/>
    <lineage>
        <taxon>Bacteria</taxon>
        <taxon>Pseudomonadati</taxon>
        <taxon>Bacteroidota</taxon>
        <taxon>Flavobacteriia</taxon>
        <taxon>Flavobacteriales</taxon>
        <taxon>Flavobacteriaceae</taxon>
        <taxon>Cellulophaga</taxon>
    </lineage>
</organism>
<accession>A0A1W1ZZN8</accession>
<proteinExistence type="predicted"/>
<dbReference type="RefSeq" id="WP_084061034.1">
    <property type="nucleotide sequence ID" value="NZ_FWXO01000002.1"/>
</dbReference>
<name>A0A1W1ZZN8_9FLAO</name>
<dbReference type="EMBL" id="FWXO01000002">
    <property type="protein sequence ID" value="SMC53826.1"/>
    <property type="molecule type" value="Genomic_DNA"/>
</dbReference>
<keyword evidence="2" id="KW-1185">Reference proteome</keyword>
<dbReference type="Proteomes" id="UP000192360">
    <property type="component" value="Unassembled WGS sequence"/>
</dbReference>
<dbReference type="AlphaFoldDB" id="A0A1W1ZZN8"/>
<evidence type="ECO:0000313" key="1">
    <source>
        <dbReference type="EMBL" id="SMC53826.1"/>
    </source>
</evidence>
<dbReference type="InterPro" id="IPR029470">
    <property type="entry name" value="PDDEXK_4"/>
</dbReference>
<reference evidence="1 2" key="1">
    <citation type="submission" date="2017-04" db="EMBL/GenBank/DDBJ databases">
        <authorList>
            <person name="Afonso C.L."/>
            <person name="Miller P.J."/>
            <person name="Scott M.A."/>
            <person name="Spackman E."/>
            <person name="Goraichik I."/>
            <person name="Dimitrov K.M."/>
            <person name="Suarez D.L."/>
            <person name="Swayne D.E."/>
        </authorList>
    </citation>
    <scope>NUCLEOTIDE SEQUENCE [LARGE SCALE GENOMIC DNA]</scope>
    <source>
        <strain evidence="1 2">DSM 21164</strain>
    </source>
</reference>
<sequence length="189" mass="22437">MTLPSFFIDDSNSDKFEETIDFFMSWTIRCADVIHQNRSTKVYYASRNILAKLLLFEYADGLEFSNIKVWKQHKNIDLWIELNVNNEAFAIIIENKMYSKIHSNQLQRYKEIAQEHYANDPNRIILYILLRPDYTLDRQDASHLINTDFHAMNLEQLADNAGDKKTGNDLFDEFWFNWAIDSEIKRGKK</sequence>